<dbReference type="SUPFAM" id="SSF46894">
    <property type="entry name" value="C-terminal effector domain of the bipartite response regulators"/>
    <property type="match status" value="1"/>
</dbReference>
<dbReference type="EMBL" id="CP022932">
    <property type="protein sequence ID" value="ASV33362.1"/>
    <property type="molecule type" value="Genomic_DNA"/>
</dbReference>
<dbReference type="GO" id="GO:0006355">
    <property type="term" value="P:regulation of DNA-templated transcription"/>
    <property type="evidence" value="ECO:0007669"/>
    <property type="project" value="InterPro"/>
</dbReference>
<dbReference type="InterPro" id="IPR013656">
    <property type="entry name" value="PAS_4"/>
</dbReference>
<dbReference type="Gene3D" id="1.10.10.10">
    <property type="entry name" value="Winged helix-like DNA-binding domain superfamily/Winged helix DNA-binding domain"/>
    <property type="match status" value="1"/>
</dbReference>
<dbReference type="Pfam" id="PF00196">
    <property type="entry name" value="GerE"/>
    <property type="match status" value="1"/>
</dbReference>
<keyword evidence="1" id="KW-0238">DNA-binding</keyword>
<accession>A0AAC9VM66</accession>
<proteinExistence type="predicted"/>
<dbReference type="Gene3D" id="3.30.450.20">
    <property type="entry name" value="PAS domain"/>
    <property type="match status" value="1"/>
</dbReference>
<dbReference type="InterPro" id="IPR000792">
    <property type="entry name" value="Tscrpt_reg_LuxR_C"/>
</dbReference>
<gene>
    <name evidence="3" type="ORF">CJJ18_04065</name>
</gene>
<feature type="domain" description="HTH luxR-type" evidence="2">
    <location>
        <begin position="151"/>
        <end position="208"/>
    </location>
</feature>
<dbReference type="InterPro" id="IPR036388">
    <property type="entry name" value="WH-like_DNA-bd_sf"/>
</dbReference>
<dbReference type="InterPro" id="IPR016032">
    <property type="entry name" value="Sig_transdc_resp-reg_C-effctor"/>
</dbReference>
<organism evidence="3 4">
    <name type="scientific">Candidatus Williamhamiltonella defendens</name>
    <dbReference type="NCBI Taxonomy" id="138072"/>
    <lineage>
        <taxon>Bacteria</taxon>
        <taxon>Pseudomonadati</taxon>
        <taxon>Pseudomonadota</taxon>
        <taxon>Gammaproteobacteria</taxon>
        <taxon>Enterobacterales</taxon>
        <taxon>Enterobacteriaceae</taxon>
        <taxon>aphid secondary symbionts</taxon>
        <taxon>Candidatus Williamhamiltonella</taxon>
    </lineage>
</organism>
<evidence type="ECO:0000259" key="2">
    <source>
        <dbReference type="SMART" id="SM00421"/>
    </source>
</evidence>
<dbReference type="Proteomes" id="UP000792865">
    <property type="component" value="Chromosome"/>
</dbReference>
<protein>
    <submittedName>
        <fullName evidence="3">Transcriptional regulator</fullName>
    </submittedName>
</protein>
<evidence type="ECO:0000313" key="3">
    <source>
        <dbReference type="EMBL" id="ASV33362.1"/>
    </source>
</evidence>
<dbReference type="Pfam" id="PF08448">
    <property type="entry name" value="PAS_4"/>
    <property type="match status" value="1"/>
</dbReference>
<sequence length="230" mass="26611">MSQMHFNPKDISNQIIYHLTPHPHPHHIRDKVSRYLYMNPAMAELLNVPKGVPVEGKRLSEIKTDTSEFFEGIKKQEERVIQKETAVSLLITANFGKENRLQPYIFDIHPFFDETGQLVGTLAEARQCQFFSLLDYIQGKSPKTLTPSLLNTMLTQRELKIIFYAYHALSIKEVGEYLNLSHRTVENKLQCIYEKMGGHHQKGFRKYIQDSGLNQFIPQHLLASSIQIID</sequence>
<dbReference type="GO" id="GO:0003677">
    <property type="term" value="F:DNA binding"/>
    <property type="evidence" value="ECO:0007669"/>
    <property type="project" value="UniProtKB-KW"/>
</dbReference>
<reference evidence="3" key="1">
    <citation type="submission" date="2017-08" db="EMBL/GenBank/DDBJ databases">
        <title>Genome sequence of Candidatus Hamiltonella defensa from Acyrthosiphon pisum strain MI47.</title>
        <authorList>
            <person name="Patel V.A."/>
            <person name="Chevignon G."/>
            <person name="Russell J.A."/>
            <person name="Oliver K.M."/>
        </authorList>
    </citation>
    <scope>NUCLEOTIDE SEQUENCE</scope>
    <source>
        <strain evidence="3">MI47</strain>
    </source>
</reference>
<name>A0AAC9VM66_9ENTR</name>
<dbReference type="AlphaFoldDB" id="A0AAC9VM66"/>
<evidence type="ECO:0000256" key="1">
    <source>
        <dbReference type="ARBA" id="ARBA00023125"/>
    </source>
</evidence>
<dbReference type="SMART" id="SM00421">
    <property type="entry name" value="HTH_LUXR"/>
    <property type="match status" value="1"/>
</dbReference>
<evidence type="ECO:0000313" key="4">
    <source>
        <dbReference type="Proteomes" id="UP000792865"/>
    </source>
</evidence>